<name>A0A4P9VVF9_9FUNG</name>
<gene>
    <name evidence="2" type="ORF">BDK51DRAFT_34833</name>
</gene>
<keyword evidence="3" id="KW-1185">Reference proteome</keyword>
<evidence type="ECO:0008006" key="4">
    <source>
        <dbReference type="Google" id="ProtNLM"/>
    </source>
</evidence>
<feature type="compositionally biased region" description="Pro residues" evidence="1">
    <location>
        <begin position="40"/>
        <end position="57"/>
    </location>
</feature>
<accession>A0A4P9VVF9</accession>
<dbReference type="AlphaFoldDB" id="A0A4P9VVF9"/>
<evidence type="ECO:0000313" key="3">
    <source>
        <dbReference type="Proteomes" id="UP000269721"/>
    </source>
</evidence>
<evidence type="ECO:0000313" key="2">
    <source>
        <dbReference type="EMBL" id="RKO82805.1"/>
    </source>
</evidence>
<dbReference type="EMBL" id="ML002069">
    <property type="protein sequence ID" value="RKO82805.1"/>
    <property type="molecule type" value="Genomic_DNA"/>
</dbReference>
<feature type="region of interest" description="Disordered" evidence="1">
    <location>
        <begin position="34"/>
        <end position="57"/>
    </location>
</feature>
<dbReference type="Proteomes" id="UP000269721">
    <property type="component" value="Unassembled WGS sequence"/>
</dbReference>
<feature type="non-terminal residue" evidence="2">
    <location>
        <position position="189"/>
    </location>
</feature>
<proteinExistence type="predicted"/>
<organism evidence="2 3">
    <name type="scientific">Blyttiomyces helicus</name>
    <dbReference type="NCBI Taxonomy" id="388810"/>
    <lineage>
        <taxon>Eukaryota</taxon>
        <taxon>Fungi</taxon>
        <taxon>Fungi incertae sedis</taxon>
        <taxon>Chytridiomycota</taxon>
        <taxon>Chytridiomycota incertae sedis</taxon>
        <taxon>Chytridiomycetes</taxon>
        <taxon>Chytridiomycetes incertae sedis</taxon>
        <taxon>Blyttiomyces</taxon>
    </lineage>
</organism>
<reference evidence="3" key="1">
    <citation type="journal article" date="2018" name="Nat. Microbiol.">
        <title>Leveraging single-cell genomics to expand the fungal tree of life.</title>
        <authorList>
            <person name="Ahrendt S.R."/>
            <person name="Quandt C.A."/>
            <person name="Ciobanu D."/>
            <person name="Clum A."/>
            <person name="Salamov A."/>
            <person name="Andreopoulos B."/>
            <person name="Cheng J.F."/>
            <person name="Woyke T."/>
            <person name="Pelin A."/>
            <person name="Henrissat B."/>
            <person name="Reynolds N.K."/>
            <person name="Benny G.L."/>
            <person name="Smith M.E."/>
            <person name="James T.Y."/>
            <person name="Grigoriev I.V."/>
        </authorList>
    </citation>
    <scope>NUCLEOTIDE SEQUENCE [LARGE SCALE GENOMIC DNA]</scope>
</reference>
<protein>
    <recommendedName>
        <fullName evidence="4">Hexosyltransferase</fullName>
    </recommendedName>
</protein>
<evidence type="ECO:0000256" key="1">
    <source>
        <dbReference type="SAM" id="MobiDB-lite"/>
    </source>
</evidence>
<dbReference type="OrthoDB" id="2139606at2759"/>
<sequence length="189" mass="21281">MERRRNRLVTACLALAALYTLVVFKFYTPPHSAPEVLTPPSDPPPPAELPTPTPTPAPPRVILGLPPHPPLPPGTDINEAVGALRWPSPHLPTQPLITNCSFAPEPVRLFLGIVTTAKRSEQRQFVRSMYKEYLGFLTLCPGEVVDVFFVVGEPETDEDRKLLEWEKRVFRDIVHLPIRENMNEGKTYQ</sequence>